<dbReference type="InterPro" id="IPR036388">
    <property type="entry name" value="WH-like_DNA-bd_sf"/>
</dbReference>
<dbReference type="OrthoDB" id="9787242at2"/>
<dbReference type="EMBL" id="VJVV01000001">
    <property type="protein sequence ID" value="TRO84031.1"/>
    <property type="molecule type" value="Genomic_DNA"/>
</dbReference>
<feature type="domain" description="Helix-turn-helix type 11" evidence="1">
    <location>
        <begin position="20"/>
        <end position="69"/>
    </location>
</feature>
<dbReference type="SUPFAM" id="SSF46785">
    <property type="entry name" value="Winged helix' DNA-binding domain"/>
    <property type="match status" value="1"/>
</dbReference>
<gene>
    <name evidence="4" type="ORF">FL622_02295</name>
</gene>
<evidence type="ECO:0000313" key="4">
    <source>
        <dbReference type="EMBL" id="TRO84031.1"/>
    </source>
</evidence>
<evidence type="ECO:0000259" key="1">
    <source>
        <dbReference type="Pfam" id="PF08279"/>
    </source>
</evidence>
<dbReference type="Proteomes" id="UP000317155">
    <property type="component" value="Unassembled WGS sequence"/>
</dbReference>
<dbReference type="InterPro" id="IPR036390">
    <property type="entry name" value="WH_DNA-bd_sf"/>
</dbReference>
<dbReference type="Pfam" id="PF25583">
    <property type="entry name" value="WCX"/>
    <property type="match status" value="1"/>
</dbReference>
<evidence type="ECO:0000259" key="3">
    <source>
        <dbReference type="Pfam" id="PF25583"/>
    </source>
</evidence>
<organism evidence="4 5">
    <name type="scientific">Trichloromonas acetexigens</name>
    <dbReference type="NCBI Taxonomy" id="38815"/>
    <lineage>
        <taxon>Bacteria</taxon>
        <taxon>Pseudomonadati</taxon>
        <taxon>Thermodesulfobacteriota</taxon>
        <taxon>Desulfuromonadia</taxon>
        <taxon>Desulfuromonadales</taxon>
        <taxon>Trichloromonadaceae</taxon>
        <taxon>Trichloromonas</taxon>
    </lineage>
</organism>
<evidence type="ECO:0000259" key="2">
    <source>
        <dbReference type="Pfam" id="PF13280"/>
    </source>
</evidence>
<accession>A0A550JLE3</accession>
<dbReference type="InterPro" id="IPR028349">
    <property type="entry name" value="PafC-like"/>
</dbReference>
<dbReference type="InterPro" id="IPR026881">
    <property type="entry name" value="WYL_dom"/>
</dbReference>
<reference evidence="4 5" key="1">
    <citation type="submission" date="2019-07" db="EMBL/GenBank/DDBJ databases">
        <title>Insights of Desulfuromonas acetexigens electromicrobiology.</title>
        <authorList>
            <person name="Katuri K."/>
            <person name="Sapireddy V."/>
            <person name="Shaw D.R."/>
            <person name="Saikaly P."/>
        </authorList>
    </citation>
    <scope>NUCLEOTIDE SEQUENCE [LARGE SCALE GENOMIC DNA]</scope>
    <source>
        <strain evidence="4 5">2873</strain>
    </source>
</reference>
<dbReference type="InterPro" id="IPR057727">
    <property type="entry name" value="WCX_dom"/>
</dbReference>
<dbReference type="PANTHER" id="PTHR34580:SF1">
    <property type="entry name" value="PROTEIN PAFC"/>
    <property type="match status" value="1"/>
</dbReference>
<feature type="domain" description="WYL" evidence="2">
    <location>
        <begin position="159"/>
        <end position="225"/>
    </location>
</feature>
<dbReference type="PIRSF" id="PIRSF016838">
    <property type="entry name" value="PafC"/>
    <property type="match status" value="1"/>
</dbReference>
<sequence length="336" mass="38885">MRKEPNRPGKPAKKYSQAARLHDVIRILRARFGATVDELAEECEVNRRTVYRDLKALEEVGYPLIRENQPDGTVLHSFMAEFEEYLPVTFTLYELMTFYLCRGQLAFLQGTPFQEDLDAVFARIRSNLPPRNLAHLERLAQAATPHFQGLRDYAPQRDILEALREALLRQYTCRISYAPPRRPAEDYLIDPYTLVFYKDSLYLAAYAHNRKGLRRFLVDRIRALERLDERFEVPGDFSVDDLLGNAFGLIDEAPLAIRVRFSSEIAHLIRERTWHPSQEIAEEPDGSLILSFNAGGEKEILSWLYSYLPHVRVLEPESLRTSFVEGLRQGLDLDTL</sequence>
<dbReference type="RefSeq" id="WP_092053117.1">
    <property type="nucleotide sequence ID" value="NZ_FOJJ01000001.1"/>
</dbReference>
<dbReference type="Pfam" id="PF13280">
    <property type="entry name" value="WYL"/>
    <property type="match status" value="1"/>
</dbReference>
<evidence type="ECO:0000313" key="5">
    <source>
        <dbReference type="Proteomes" id="UP000317155"/>
    </source>
</evidence>
<proteinExistence type="predicted"/>
<name>A0A550JLE3_9BACT</name>
<protein>
    <submittedName>
        <fullName evidence="4">Transcriptional regulator</fullName>
    </submittedName>
</protein>
<dbReference type="AlphaFoldDB" id="A0A550JLE3"/>
<feature type="domain" description="WCX" evidence="3">
    <location>
        <begin position="254"/>
        <end position="329"/>
    </location>
</feature>
<dbReference type="Gene3D" id="1.10.10.10">
    <property type="entry name" value="Winged helix-like DNA-binding domain superfamily/Winged helix DNA-binding domain"/>
    <property type="match status" value="1"/>
</dbReference>
<dbReference type="InterPro" id="IPR051534">
    <property type="entry name" value="CBASS_pafABC_assoc_protein"/>
</dbReference>
<dbReference type="InterPro" id="IPR013196">
    <property type="entry name" value="HTH_11"/>
</dbReference>
<dbReference type="PROSITE" id="PS52050">
    <property type="entry name" value="WYL"/>
    <property type="match status" value="1"/>
</dbReference>
<comment type="caution">
    <text evidence="4">The sequence shown here is derived from an EMBL/GenBank/DDBJ whole genome shotgun (WGS) entry which is preliminary data.</text>
</comment>
<dbReference type="PANTHER" id="PTHR34580">
    <property type="match status" value="1"/>
</dbReference>
<dbReference type="Pfam" id="PF08279">
    <property type="entry name" value="HTH_11"/>
    <property type="match status" value="1"/>
</dbReference>
<keyword evidence="5" id="KW-1185">Reference proteome</keyword>